<accession>A0A0R1MWM5</accession>
<evidence type="ECO:0000259" key="2">
    <source>
        <dbReference type="SMART" id="SM00047"/>
    </source>
</evidence>
<dbReference type="Pfam" id="PF01832">
    <property type="entry name" value="Glucosaminidase"/>
    <property type="match status" value="1"/>
</dbReference>
<proteinExistence type="inferred from homology"/>
<evidence type="ECO:0000313" key="4">
    <source>
        <dbReference type="Proteomes" id="UP000051330"/>
    </source>
</evidence>
<name>A0A0R1MWM5_9LACO</name>
<dbReference type="Gene3D" id="2.10.70.40">
    <property type="entry name" value="peptidoglycan hydrolase"/>
    <property type="match status" value="1"/>
</dbReference>
<dbReference type="SUPFAM" id="SSF53955">
    <property type="entry name" value="Lysozyme-like"/>
    <property type="match status" value="1"/>
</dbReference>
<dbReference type="GO" id="GO:0004040">
    <property type="term" value="F:amidase activity"/>
    <property type="evidence" value="ECO:0007669"/>
    <property type="project" value="InterPro"/>
</dbReference>
<protein>
    <submittedName>
        <fullName evidence="3">Minor structural protein</fullName>
    </submittedName>
</protein>
<evidence type="ECO:0000313" key="3">
    <source>
        <dbReference type="EMBL" id="KRL12576.1"/>
    </source>
</evidence>
<sequence>MANQNYTGGDMVNAGYRISQANLSLIKKYAKANNIVPSFMVAQMYVESHWGAPDTSVVGVSDNNWSGISEPFSVPGDLGVTMWQGTRRAEGGYYVHFNSLEDYFKAYAYLLSTRNGIYKVAGTTTIDAFCRGLFQVGGATYNYAEAGYESYRNLLIPTYNAILQQNGDKVKQLDQGEGEDDDMDFNKLTAVRPLYTYGVAYVTNQAGSQIYSQTNFASPTGKKLPFGSAWLVGGETDGFLLVGSNDHIPVYDVYLRRNPGMTRNDFRQVTIAVTVDNAWTQKVPKKNQVGERHLDKNSEWIVTNQNKDGDELFFEIGQGVWISATKVGIRL</sequence>
<comment type="caution">
    <text evidence="3">The sequence shown here is derived from an EMBL/GenBank/DDBJ whole genome shotgun (WGS) entry which is preliminary data.</text>
</comment>
<evidence type="ECO:0000256" key="1">
    <source>
        <dbReference type="ARBA" id="ARBA00010266"/>
    </source>
</evidence>
<dbReference type="SMART" id="SM00047">
    <property type="entry name" value="LYZ2"/>
    <property type="match status" value="1"/>
</dbReference>
<dbReference type="PATRIC" id="fig|1423792.3.peg.2968"/>
<dbReference type="InterPro" id="IPR002901">
    <property type="entry name" value="MGlyc_endo_b_GlcNAc-like_dom"/>
</dbReference>
<keyword evidence="4" id="KW-1185">Reference proteome</keyword>
<dbReference type="InterPro" id="IPR023346">
    <property type="entry name" value="Lysozyme-like_dom_sf"/>
</dbReference>
<gene>
    <name evidence="3" type="ORF">FD09_GL002895</name>
</gene>
<comment type="similarity">
    <text evidence="1">Belongs to the glycosyl hydrolase 73 family.</text>
</comment>
<dbReference type="AlphaFoldDB" id="A0A0R1MWM5"/>
<feature type="domain" description="Mannosyl-glycoprotein endo-beta-N-acetylglucosamidase-like" evidence="2">
    <location>
        <begin position="11"/>
        <end position="149"/>
    </location>
</feature>
<dbReference type="OrthoDB" id="2195126at2"/>
<organism evidence="3 4">
    <name type="scientific">Schleiferilactobacillus perolens DSM 12744</name>
    <dbReference type="NCBI Taxonomy" id="1423792"/>
    <lineage>
        <taxon>Bacteria</taxon>
        <taxon>Bacillati</taxon>
        <taxon>Bacillota</taxon>
        <taxon>Bacilli</taxon>
        <taxon>Lactobacillales</taxon>
        <taxon>Lactobacillaceae</taxon>
        <taxon>Schleiferilactobacillus</taxon>
    </lineage>
</organism>
<dbReference type="EMBL" id="AZEC01000007">
    <property type="protein sequence ID" value="KRL12576.1"/>
    <property type="molecule type" value="Genomic_DNA"/>
</dbReference>
<dbReference type="STRING" id="1423792.FD09_GL002895"/>
<reference evidence="3 4" key="1">
    <citation type="journal article" date="2015" name="Genome Announc.">
        <title>Expanding the biotechnology potential of lactobacilli through comparative genomics of 213 strains and associated genera.</title>
        <authorList>
            <person name="Sun Z."/>
            <person name="Harris H.M."/>
            <person name="McCann A."/>
            <person name="Guo C."/>
            <person name="Argimon S."/>
            <person name="Zhang W."/>
            <person name="Yang X."/>
            <person name="Jeffery I.B."/>
            <person name="Cooney J.C."/>
            <person name="Kagawa T.F."/>
            <person name="Liu W."/>
            <person name="Song Y."/>
            <person name="Salvetti E."/>
            <person name="Wrobel A."/>
            <person name="Rasinkangas P."/>
            <person name="Parkhill J."/>
            <person name="Rea M.C."/>
            <person name="O'Sullivan O."/>
            <person name="Ritari J."/>
            <person name="Douillard F.P."/>
            <person name="Paul Ross R."/>
            <person name="Yang R."/>
            <person name="Briner A.E."/>
            <person name="Felis G.E."/>
            <person name="de Vos W.M."/>
            <person name="Barrangou R."/>
            <person name="Klaenhammer T.R."/>
            <person name="Caufield P.W."/>
            <person name="Cui Y."/>
            <person name="Zhang H."/>
            <person name="O'Toole P.W."/>
        </authorList>
    </citation>
    <scope>NUCLEOTIDE SEQUENCE [LARGE SCALE GENOMIC DNA]</scope>
    <source>
        <strain evidence="3 4">DSM 12744</strain>
    </source>
</reference>
<dbReference type="Proteomes" id="UP000051330">
    <property type="component" value="Unassembled WGS sequence"/>
</dbReference>
<dbReference type="Gene3D" id="1.10.530.10">
    <property type="match status" value="1"/>
</dbReference>
<dbReference type="RefSeq" id="WP_057820623.1">
    <property type="nucleotide sequence ID" value="NZ_AZEC01000007.1"/>
</dbReference>